<comment type="caution">
    <text evidence="10">The sequence shown here is derived from an EMBL/GenBank/DDBJ whole genome shotgun (WGS) entry which is preliminary data.</text>
</comment>
<dbReference type="GO" id="GO:0003712">
    <property type="term" value="F:transcription coregulator activity"/>
    <property type="evidence" value="ECO:0007669"/>
    <property type="project" value="InterPro"/>
</dbReference>
<accession>A0AAD4ETC0</accession>
<evidence type="ECO:0000256" key="5">
    <source>
        <dbReference type="ARBA" id="ARBA00023163"/>
    </source>
</evidence>
<evidence type="ECO:0000313" key="11">
    <source>
        <dbReference type="Proteomes" id="UP001197093"/>
    </source>
</evidence>
<comment type="subunit">
    <text evidence="8">Component of the Mediator complex.</text>
</comment>
<comment type="function">
    <text evidence="8">Component of the Mediator complex, a coactivator involved in the regulated transcription of nearly all RNA polymerase II-dependent genes. Mediator functions as a bridge to convey information from gene-specific regulatory proteins to the basal RNA polymerase II transcription machinery. Mediator is recruited to promoters by direct interactions with regulatory proteins and serves as a scaffold for the assembly of a functional preinitiation complex with RNA polymerase II and the general transcription factors.</text>
</comment>
<gene>
    <name evidence="8 10" type="primary">MED4</name>
    <name evidence="10" type="ORF">NEMBOFW57_006679</name>
</gene>
<dbReference type="GO" id="GO:0016592">
    <property type="term" value="C:mediator complex"/>
    <property type="evidence" value="ECO:0007669"/>
    <property type="project" value="InterPro"/>
</dbReference>
<evidence type="ECO:0000256" key="2">
    <source>
        <dbReference type="ARBA" id="ARBA00009626"/>
    </source>
</evidence>
<evidence type="ECO:0000256" key="4">
    <source>
        <dbReference type="ARBA" id="ARBA00023015"/>
    </source>
</evidence>
<keyword evidence="4 8" id="KW-0805">Transcription regulation</keyword>
<name>A0AAD4ETC0_9PEZI</name>
<protein>
    <recommendedName>
        <fullName evidence="3 8">Mediator of RNA polymerase II transcription subunit 4</fullName>
    </recommendedName>
    <alternativeName>
        <fullName evidence="7 8">Mediator complex subunit 4</fullName>
    </alternativeName>
</protein>
<evidence type="ECO:0000256" key="9">
    <source>
        <dbReference type="SAM" id="MobiDB-lite"/>
    </source>
</evidence>
<evidence type="ECO:0000256" key="8">
    <source>
        <dbReference type="RuleBase" id="RU364141"/>
    </source>
</evidence>
<dbReference type="Pfam" id="PF10018">
    <property type="entry name" value="Med4"/>
    <property type="match status" value="1"/>
</dbReference>
<dbReference type="AlphaFoldDB" id="A0AAD4ETC0"/>
<sequence>MEKDLDGRFERLEKAIGQMIDTLAKNNPSSKVAEELLAAERELTEGLKLLETHQNNNARIQELRQETSLLDTQIKDIASSLWNMRKELKAIPTTPKYPTSTKHQFTTSELLAYARRISRNTLPLPGVTNGVDMTPTQPPTQPTEPEDSFRLQSQPTQTQTPTTSFNLSFNGTVGTPGPMSAPTPNTTTNDTQPTTQQPPPSQQQQQHPTKATAEAKLPQHLKPAVNPLHDAAFHPWPTEDKIRMGGLAAIQRLVDRGVDPRGHDPEEEERRQREEEQARREAEERARQEREEAERRMREERERMARERERARQMEAAAGGGGGGGIERRESRGGEGAGAGAAGHKPKQFTFLGADDDDDDDEDD</sequence>
<feature type="compositionally biased region" description="Acidic residues" evidence="9">
    <location>
        <begin position="354"/>
        <end position="364"/>
    </location>
</feature>
<dbReference type="InterPro" id="IPR019258">
    <property type="entry name" value="Mediator_Med4"/>
</dbReference>
<evidence type="ECO:0000256" key="7">
    <source>
        <dbReference type="ARBA" id="ARBA00031257"/>
    </source>
</evidence>
<keyword evidence="8" id="KW-0010">Activator</keyword>
<feature type="region of interest" description="Disordered" evidence="9">
    <location>
        <begin position="121"/>
        <end position="213"/>
    </location>
</feature>
<evidence type="ECO:0000256" key="6">
    <source>
        <dbReference type="ARBA" id="ARBA00023242"/>
    </source>
</evidence>
<keyword evidence="6 8" id="KW-0539">Nucleus</keyword>
<dbReference type="Proteomes" id="UP001197093">
    <property type="component" value="Unassembled WGS sequence"/>
</dbReference>
<keyword evidence="11" id="KW-1185">Reference proteome</keyword>
<comment type="subcellular location">
    <subcellularLocation>
        <location evidence="1 8">Nucleus</location>
    </subcellularLocation>
</comment>
<dbReference type="EMBL" id="JAHCVI010000003">
    <property type="protein sequence ID" value="KAG7287174.1"/>
    <property type="molecule type" value="Genomic_DNA"/>
</dbReference>
<reference evidence="10" key="1">
    <citation type="submission" date="2023-02" db="EMBL/GenBank/DDBJ databases">
        <authorList>
            <person name="Palmer J.M."/>
        </authorList>
    </citation>
    <scope>NUCLEOTIDE SEQUENCE</scope>
    <source>
        <strain evidence="10">FW57</strain>
    </source>
</reference>
<feature type="region of interest" description="Disordered" evidence="9">
    <location>
        <begin position="255"/>
        <end position="364"/>
    </location>
</feature>
<evidence type="ECO:0000256" key="3">
    <source>
        <dbReference type="ARBA" id="ARBA00020629"/>
    </source>
</evidence>
<comment type="similarity">
    <text evidence="2 8">Belongs to the Mediator complex subunit 4 family.</text>
</comment>
<evidence type="ECO:0000256" key="1">
    <source>
        <dbReference type="ARBA" id="ARBA00004123"/>
    </source>
</evidence>
<dbReference type="GO" id="GO:0006357">
    <property type="term" value="P:regulation of transcription by RNA polymerase II"/>
    <property type="evidence" value="ECO:0007669"/>
    <property type="project" value="InterPro"/>
</dbReference>
<feature type="compositionally biased region" description="Low complexity" evidence="9">
    <location>
        <begin position="152"/>
        <end position="164"/>
    </location>
</feature>
<proteinExistence type="inferred from homology"/>
<organism evidence="10 11">
    <name type="scientific">Staphylotrichum longicolle</name>
    <dbReference type="NCBI Taxonomy" id="669026"/>
    <lineage>
        <taxon>Eukaryota</taxon>
        <taxon>Fungi</taxon>
        <taxon>Dikarya</taxon>
        <taxon>Ascomycota</taxon>
        <taxon>Pezizomycotina</taxon>
        <taxon>Sordariomycetes</taxon>
        <taxon>Sordariomycetidae</taxon>
        <taxon>Sordariales</taxon>
        <taxon>Chaetomiaceae</taxon>
        <taxon>Staphylotrichum</taxon>
    </lineage>
</organism>
<feature type="compositionally biased region" description="Basic and acidic residues" evidence="9">
    <location>
        <begin position="255"/>
        <end position="313"/>
    </location>
</feature>
<keyword evidence="5 8" id="KW-0804">Transcription</keyword>
<evidence type="ECO:0000313" key="10">
    <source>
        <dbReference type="EMBL" id="KAG7287174.1"/>
    </source>
</evidence>
<feature type="compositionally biased region" description="Low complexity" evidence="9">
    <location>
        <begin position="182"/>
        <end position="195"/>
    </location>
</feature>